<organism evidence="15 16">
    <name type="scientific">Nadsonia fulvescens var. elongata DSM 6958</name>
    <dbReference type="NCBI Taxonomy" id="857566"/>
    <lineage>
        <taxon>Eukaryota</taxon>
        <taxon>Fungi</taxon>
        <taxon>Dikarya</taxon>
        <taxon>Ascomycota</taxon>
        <taxon>Saccharomycotina</taxon>
        <taxon>Dipodascomycetes</taxon>
        <taxon>Dipodascales</taxon>
        <taxon>Dipodascales incertae sedis</taxon>
        <taxon>Nadsonia</taxon>
    </lineage>
</organism>
<evidence type="ECO:0000256" key="6">
    <source>
        <dbReference type="ARBA" id="ARBA00022692"/>
    </source>
</evidence>
<comment type="catalytic activity">
    <reaction evidence="1">
        <text>Cleaves type-1 transmembrane domains using a catalytic dyad composed of serine and histidine that are contributed by different transmembrane domains.</text>
        <dbReference type="EC" id="3.4.21.105"/>
    </reaction>
</comment>
<evidence type="ECO:0000313" key="15">
    <source>
        <dbReference type="EMBL" id="ODQ68617.1"/>
    </source>
</evidence>
<dbReference type="InterPro" id="IPR035952">
    <property type="entry name" value="Rhomboid-like_sf"/>
</dbReference>
<keyword evidence="9 13" id="KW-0472">Membrane</keyword>
<comment type="similarity">
    <text evidence="3">Belongs to the peptidase S54 family.</text>
</comment>
<dbReference type="GO" id="GO:0005794">
    <property type="term" value="C:Golgi apparatus"/>
    <property type="evidence" value="ECO:0007669"/>
    <property type="project" value="UniProtKB-SubCell"/>
</dbReference>
<dbReference type="SUPFAM" id="SSF144091">
    <property type="entry name" value="Rhomboid-like"/>
    <property type="match status" value="1"/>
</dbReference>
<evidence type="ECO:0000256" key="8">
    <source>
        <dbReference type="ARBA" id="ARBA00022989"/>
    </source>
</evidence>
<keyword evidence="8 13" id="KW-1133">Transmembrane helix</keyword>
<gene>
    <name evidence="15" type="ORF">NADFUDRAFT_31093</name>
</gene>
<reference evidence="15 16" key="1">
    <citation type="journal article" date="2016" name="Proc. Natl. Acad. Sci. U.S.A.">
        <title>Comparative genomics of biotechnologically important yeasts.</title>
        <authorList>
            <person name="Riley R."/>
            <person name="Haridas S."/>
            <person name="Wolfe K.H."/>
            <person name="Lopes M.R."/>
            <person name="Hittinger C.T."/>
            <person name="Goeker M."/>
            <person name="Salamov A.A."/>
            <person name="Wisecaver J.H."/>
            <person name="Long T.M."/>
            <person name="Calvey C.H."/>
            <person name="Aerts A.L."/>
            <person name="Barry K.W."/>
            <person name="Choi C."/>
            <person name="Clum A."/>
            <person name="Coughlan A.Y."/>
            <person name="Deshpande S."/>
            <person name="Douglass A.P."/>
            <person name="Hanson S.J."/>
            <person name="Klenk H.-P."/>
            <person name="LaButti K.M."/>
            <person name="Lapidus A."/>
            <person name="Lindquist E.A."/>
            <person name="Lipzen A.M."/>
            <person name="Meier-Kolthoff J.P."/>
            <person name="Ohm R.A."/>
            <person name="Otillar R.P."/>
            <person name="Pangilinan J.L."/>
            <person name="Peng Y."/>
            <person name="Rokas A."/>
            <person name="Rosa C.A."/>
            <person name="Scheuner C."/>
            <person name="Sibirny A.A."/>
            <person name="Slot J.C."/>
            <person name="Stielow J.B."/>
            <person name="Sun H."/>
            <person name="Kurtzman C.P."/>
            <person name="Blackwell M."/>
            <person name="Grigoriev I.V."/>
            <person name="Jeffries T.W."/>
        </authorList>
    </citation>
    <scope>NUCLEOTIDE SEQUENCE [LARGE SCALE GENOMIC DNA]</scope>
    <source>
        <strain evidence="15 16">DSM 6958</strain>
    </source>
</reference>
<dbReference type="GO" id="GO:0034399">
    <property type="term" value="C:nuclear periphery"/>
    <property type="evidence" value="ECO:0007669"/>
    <property type="project" value="EnsemblFungi"/>
</dbReference>
<dbReference type="Pfam" id="PF01694">
    <property type="entry name" value="Rhomboid"/>
    <property type="match status" value="1"/>
</dbReference>
<evidence type="ECO:0000313" key="16">
    <source>
        <dbReference type="Proteomes" id="UP000095009"/>
    </source>
</evidence>
<comment type="subcellular location">
    <subcellularLocation>
        <location evidence="2">Golgi apparatus</location>
        <location evidence="2">cis-Golgi network membrane</location>
        <topology evidence="2">Multi-pass membrane protein</topology>
    </subcellularLocation>
</comment>
<feature type="non-terminal residue" evidence="15">
    <location>
        <position position="1"/>
    </location>
</feature>
<evidence type="ECO:0000256" key="1">
    <source>
        <dbReference type="ARBA" id="ARBA00000156"/>
    </source>
</evidence>
<feature type="transmembrane region" description="Helical" evidence="13">
    <location>
        <begin position="95"/>
        <end position="116"/>
    </location>
</feature>
<dbReference type="GO" id="GO:0016020">
    <property type="term" value="C:membrane"/>
    <property type="evidence" value="ECO:0007669"/>
    <property type="project" value="InterPro"/>
</dbReference>
<evidence type="ECO:0000256" key="10">
    <source>
        <dbReference type="ARBA" id="ARBA00037147"/>
    </source>
</evidence>
<dbReference type="AlphaFoldDB" id="A0A1E3PUU5"/>
<dbReference type="InterPro" id="IPR022764">
    <property type="entry name" value="Peptidase_S54_rhomboid_dom"/>
</dbReference>
<feature type="transmembrane region" description="Helical" evidence="13">
    <location>
        <begin position="177"/>
        <end position="195"/>
    </location>
</feature>
<dbReference type="GO" id="GO:0004252">
    <property type="term" value="F:serine-type endopeptidase activity"/>
    <property type="evidence" value="ECO:0007669"/>
    <property type="project" value="InterPro"/>
</dbReference>
<evidence type="ECO:0000256" key="5">
    <source>
        <dbReference type="ARBA" id="ARBA00022670"/>
    </source>
</evidence>
<comment type="function">
    <text evidence="10">Probable rhomboid-type serine protease that catalyzes intramembrane proteolysis.</text>
</comment>
<keyword evidence="5" id="KW-0645">Protease</keyword>
<evidence type="ECO:0000256" key="9">
    <source>
        <dbReference type="ARBA" id="ARBA00023136"/>
    </source>
</evidence>
<keyword evidence="7" id="KW-0378">Hydrolase</keyword>
<protein>
    <recommendedName>
        <fullName evidence="11">Rhomboid-type serine protease 2</fullName>
        <ecNumber evidence="4">3.4.21.105</ecNumber>
    </recommendedName>
    <alternativeName>
        <fullName evidence="12">Rhomboid protein 2</fullName>
    </alternativeName>
</protein>
<evidence type="ECO:0000256" key="12">
    <source>
        <dbReference type="ARBA" id="ARBA00042081"/>
    </source>
</evidence>
<dbReference type="EMBL" id="KV454406">
    <property type="protein sequence ID" value="ODQ68617.1"/>
    <property type="molecule type" value="Genomic_DNA"/>
</dbReference>
<feature type="non-terminal residue" evidence="15">
    <location>
        <position position="230"/>
    </location>
</feature>
<evidence type="ECO:0000259" key="14">
    <source>
        <dbReference type="Pfam" id="PF01694"/>
    </source>
</evidence>
<evidence type="ECO:0000256" key="4">
    <source>
        <dbReference type="ARBA" id="ARBA00013039"/>
    </source>
</evidence>
<keyword evidence="16" id="KW-1185">Reference proteome</keyword>
<dbReference type="OrthoDB" id="10257275at2759"/>
<dbReference type="Proteomes" id="UP000095009">
    <property type="component" value="Unassembled WGS sequence"/>
</dbReference>
<evidence type="ECO:0000256" key="13">
    <source>
        <dbReference type="SAM" id="Phobius"/>
    </source>
</evidence>
<dbReference type="Gene3D" id="1.20.1540.10">
    <property type="entry name" value="Rhomboid-like"/>
    <property type="match status" value="1"/>
</dbReference>
<proteinExistence type="inferred from homology"/>
<dbReference type="PANTHER" id="PTHR43066">
    <property type="entry name" value="RHOMBOID-RELATED PROTEIN"/>
    <property type="match status" value="1"/>
</dbReference>
<dbReference type="GO" id="GO:0006508">
    <property type="term" value="P:proteolysis"/>
    <property type="evidence" value="ECO:0007669"/>
    <property type="project" value="UniProtKB-KW"/>
</dbReference>
<name>A0A1E3PUU5_9ASCO</name>
<evidence type="ECO:0000256" key="2">
    <source>
        <dbReference type="ARBA" id="ARBA00004257"/>
    </source>
</evidence>
<keyword evidence="6 13" id="KW-0812">Transmembrane</keyword>
<dbReference type="PANTHER" id="PTHR43066:SF1">
    <property type="entry name" value="RHOMBOID PROTEIN 2"/>
    <property type="match status" value="1"/>
</dbReference>
<evidence type="ECO:0000256" key="11">
    <source>
        <dbReference type="ARBA" id="ARBA00039804"/>
    </source>
</evidence>
<evidence type="ECO:0000256" key="3">
    <source>
        <dbReference type="ARBA" id="ARBA00009045"/>
    </source>
</evidence>
<dbReference type="STRING" id="857566.A0A1E3PUU5"/>
<evidence type="ECO:0000256" key="7">
    <source>
        <dbReference type="ARBA" id="ARBA00022801"/>
    </source>
</evidence>
<feature type="transmembrane region" description="Helical" evidence="13">
    <location>
        <begin position="60"/>
        <end position="83"/>
    </location>
</feature>
<feature type="transmembrane region" description="Helical" evidence="13">
    <location>
        <begin position="12"/>
        <end position="34"/>
    </location>
</feature>
<accession>A0A1E3PUU5</accession>
<dbReference type="EC" id="3.4.21.105" evidence="4"/>
<feature type="domain" description="Peptidase S54 rhomboid" evidence="14">
    <location>
        <begin position="54"/>
        <end position="192"/>
    </location>
</feature>
<sequence>MMEAYKGYFTMFPPALTSGLTVFLVAVFLIDISFPQLKLFDSWTLGSQALSSFELNRLSFYPMAHLGWFHLIFNLFALVPLLARYERTHGTVYTGVVLNTVAVFPGLIYAAISWLLFPSNKVAGASGWVFTLLGYFTYKESYRVPAIFISETTSVATWLTPVMTLFVTSVIMPSSSFLGHLLGLLAGWALAMGRIDMMVEPPSNIIIKIESFLDKPIGLIPKHFQFYREI</sequence>